<reference evidence="10" key="3">
    <citation type="submission" date="2019-09" db="EMBL/GenBank/DDBJ databases">
        <title>Co-occurence of chitin degradation, pigmentation and bioactivity in marine Pseudoalteromonas.</title>
        <authorList>
            <person name="Sonnenschein E.C."/>
            <person name="Bech P.K."/>
        </authorList>
    </citation>
    <scope>NUCLEOTIDE SEQUENCE</scope>
    <source>
        <strain evidence="12">S2599</strain>
        <strain evidence="10">S2676</strain>
    </source>
</reference>
<dbReference type="EMBL" id="PNCI01000010">
    <property type="protein sequence ID" value="TMP30811.1"/>
    <property type="molecule type" value="Genomic_DNA"/>
</dbReference>
<dbReference type="SUPFAM" id="SSF52540">
    <property type="entry name" value="P-loop containing nucleoside triphosphate hydrolases"/>
    <property type="match status" value="1"/>
</dbReference>
<dbReference type="EMBL" id="PNCJ01000015">
    <property type="protein sequence ID" value="TMP37363.1"/>
    <property type="molecule type" value="Genomic_DNA"/>
</dbReference>
<gene>
    <name evidence="11" type="ORF">CWB98_11590</name>
    <name evidence="10" type="ORF">CWB99_05610</name>
</gene>
<feature type="domain" description="ABC transporter" evidence="9">
    <location>
        <begin position="5"/>
        <end position="232"/>
    </location>
</feature>
<dbReference type="GO" id="GO:0005524">
    <property type="term" value="F:ATP binding"/>
    <property type="evidence" value="ECO:0007669"/>
    <property type="project" value="UniProtKB-KW"/>
</dbReference>
<evidence type="ECO:0000256" key="5">
    <source>
        <dbReference type="ARBA" id="ARBA00022741"/>
    </source>
</evidence>
<dbReference type="InterPro" id="IPR003593">
    <property type="entry name" value="AAA+_ATPase"/>
</dbReference>
<dbReference type="Gene3D" id="3.40.50.300">
    <property type="entry name" value="P-loop containing nucleotide triphosphate hydrolases"/>
    <property type="match status" value="1"/>
</dbReference>
<keyword evidence="7" id="KW-1278">Translocase</keyword>
<evidence type="ECO:0000256" key="2">
    <source>
        <dbReference type="ARBA" id="ARBA00022448"/>
    </source>
</evidence>
<dbReference type="AlphaFoldDB" id="A0A5S3WQA0"/>
<dbReference type="Proteomes" id="UP000306719">
    <property type="component" value="Unassembled WGS sequence"/>
</dbReference>
<keyword evidence="2" id="KW-0813">Transport</keyword>
<dbReference type="InterPro" id="IPR017871">
    <property type="entry name" value="ABC_transporter-like_CS"/>
</dbReference>
<evidence type="ECO:0000313" key="10">
    <source>
        <dbReference type="EMBL" id="TMP30811.1"/>
    </source>
</evidence>
<accession>A0A5S3WQA0</accession>
<keyword evidence="3" id="KW-0536">Nodulation</keyword>
<evidence type="ECO:0000313" key="13">
    <source>
        <dbReference type="Proteomes" id="UP000310249"/>
    </source>
</evidence>
<dbReference type="Proteomes" id="UP000310249">
    <property type="component" value="Unassembled WGS sequence"/>
</dbReference>
<comment type="caution">
    <text evidence="10">The sequence shown here is derived from an EMBL/GenBank/DDBJ whole genome shotgun (WGS) entry which is preliminary data.</text>
</comment>
<evidence type="ECO:0000313" key="11">
    <source>
        <dbReference type="EMBL" id="TMP37363.1"/>
    </source>
</evidence>
<sequence>MEQVIAVKDLKKVYDRTQKTAVAGVSFEVERGQCFGFIGPNGAGKSTTLEMLQGLKKPSAGSIELFGMPWQGNEKKLRRRIAGVLQENEMYARLKVVEAVRLFASFYPDYQAIDEVLEQFNLTPQRNNWLCELSGGQRQRVFLAMAVVGKPEIIFLDEPTTGLDPTSRQEFWEILNKLKADGVTLILTSHYMDEVEFLCDTLAIIDKGTIIESGSPQDIIHRTFAEPVIKEPRKATLNDVFLKLTGFDLSGGMA</sequence>
<proteinExistence type="predicted"/>
<evidence type="ECO:0000259" key="9">
    <source>
        <dbReference type="PROSITE" id="PS50893"/>
    </source>
</evidence>
<evidence type="ECO:0000256" key="7">
    <source>
        <dbReference type="ARBA" id="ARBA00022967"/>
    </source>
</evidence>
<reference evidence="12 13" key="1">
    <citation type="submission" date="2018-01" db="EMBL/GenBank/DDBJ databases">
        <authorList>
            <person name="Paulsen S."/>
            <person name="Gram L.K."/>
        </authorList>
    </citation>
    <scope>NUCLEOTIDE SEQUENCE [LARGE SCALE GENOMIC DNA]</scope>
    <source>
        <strain evidence="11 12">S2599</strain>
        <strain evidence="10 13">S2676</strain>
    </source>
</reference>
<dbReference type="PROSITE" id="PS00211">
    <property type="entry name" value="ABC_TRANSPORTER_1"/>
    <property type="match status" value="1"/>
</dbReference>
<dbReference type="OrthoDB" id="9775490at2"/>
<evidence type="ECO:0000256" key="3">
    <source>
        <dbReference type="ARBA" id="ARBA00022458"/>
    </source>
</evidence>
<dbReference type="InterPro" id="IPR003439">
    <property type="entry name" value="ABC_transporter-like_ATP-bd"/>
</dbReference>
<keyword evidence="5" id="KW-0547">Nucleotide-binding</keyword>
<dbReference type="FunFam" id="3.40.50.300:FF:000589">
    <property type="entry name" value="ABC transporter, ATP-binding subunit"/>
    <property type="match status" value="1"/>
</dbReference>
<dbReference type="GO" id="GO:0016887">
    <property type="term" value="F:ATP hydrolysis activity"/>
    <property type="evidence" value="ECO:0007669"/>
    <property type="project" value="InterPro"/>
</dbReference>
<evidence type="ECO:0000256" key="8">
    <source>
        <dbReference type="ARBA" id="ARBA00023136"/>
    </source>
</evidence>
<evidence type="ECO:0000256" key="4">
    <source>
        <dbReference type="ARBA" id="ARBA00022475"/>
    </source>
</evidence>
<dbReference type="InterPro" id="IPR050763">
    <property type="entry name" value="ABC_transporter_ATP-binding"/>
</dbReference>
<dbReference type="GO" id="GO:0005886">
    <property type="term" value="C:plasma membrane"/>
    <property type="evidence" value="ECO:0007669"/>
    <property type="project" value="UniProtKB-SubCell"/>
</dbReference>
<dbReference type="PANTHER" id="PTHR42711:SF17">
    <property type="entry name" value="ABC TRANSPORTER ATP-BINDING PROTEIN"/>
    <property type="match status" value="1"/>
</dbReference>
<protein>
    <submittedName>
        <fullName evidence="10">ABC transporter ATP-binding protein</fullName>
    </submittedName>
</protein>
<reference evidence="13" key="2">
    <citation type="submission" date="2019-06" db="EMBL/GenBank/DDBJ databases">
        <title>Co-occurence of chitin degradation, pigmentation and bioactivity in marine Pseudoalteromonas.</title>
        <authorList>
            <person name="Sonnenschein E.C."/>
            <person name="Bech P.K."/>
        </authorList>
    </citation>
    <scope>NUCLEOTIDE SEQUENCE [LARGE SCALE GENOMIC DNA]</scope>
    <source>
        <strain evidence="11">S2599</strain>
        <strain evidence="13">S2676</strain>
    </source>
</reference>
<organism evidence="10 13">
    <name type="scientific">Pseudoalteromonas rubra</name>
    <dbReference type="NCBI Taxonomy" id="43658"/>
    <lineage>
        <taxon>Bacteria</taxon>
        <taxon>Pseudomonadati</taxon>
        <taxon>Pseudomonadota</taxon>
        <taxon>Gammaproteobacteria</taxon>
        <taxon>Alteromonadales</taxon>
        <taxon>Pseudoalteromonadaceae</taxon>
        <taxon>Pseudoalteromonas</taxon>
    </lineage>
</organism>
<dbReference type="SMART" id="SM00382">
    <property type="entry name" value="AAA"/>
    <property type="match status" value="1"/>
</dbReference>
<dbReference type="Pfam" id="PF00005">
    <property type="entry name" value="ABC_tran"/>
    <property type="match status" value="1"/>
</dbReference>
<comment type="subcellular location">
    <subcellularLocation>
        <location evidence="1">Cell membrane</location>
    </subcellularLocation>
</comment>
<dbReference type="RefSeq" id="WP_054013675.1">
    <property type="nucleotide sequence ID" value="NZ_PNCH01000016.1"/>
</dbReference>
<evidence type="ECO:0000256" key="6">
    <source>
        <dbReference type="ARBA" id="ARBA00022840"/>
    </source>
</evidence>
<dbReference type="PANTHER" id="PTHR42711">
    <property type="entry name" value="ABC TRANSPORTER ATP-BINDING PROTEIN"/>
    <property type="match status" value="1"/>
</dbReference>
<dbReference type="CDD" id="cd03230">
    <property type="entry name" value="ABC_DR_subfamily_A"/>
    <property type="match status" value="1"/>
</dbReference>
<evidence type="ECO:0000256" key="1">
    <source>
        <dbReference type="ARBA" id="ARBA00004236"/>
    </source>
</evidence>
<keyword evidence="6 10" id="KW-0067">ATP-binding</keyword>
<keyword evidence="4" id="KW-1003">Cell membrane</keyword>
<name>A0A5S3WQA0_9GAMM</name>
<dbReference type="InterPro" id="IPR027417">
    <property type="entry name" value="P-loop_NTPase"/>
</dbReference>
<evidence type="ECO:0000313" key="12">
    <source>
        <dbReference type="Proteomes" id="UP000306719"/>
    </source>
</evidence>
<keyword evidence="8" id="KW-0472">Membrane</keyword>
<dbReference type="PROSITE" id="PS50893">
    <property type="entry name" value="ABC_TRANSPORTER_2"/>
    <property type="match status" value="1"/>
</dbReference>